<evidence type="ECO:0008006" key="5">
    <source>
        <dbReference type="Google" id="ProtNLM"/>
    </source>
</evidence>
<evidence type="ECO:0000259" key="1">
    <source>
        <dbReference type="PROSITE" id="PS51048"/>
    </source>
</evidence>
<dbReference type="GO" id="GO:0044548">
    <property type="term" value="F:S100 protein binding"/>
    <property type="evidence" value="ECO:0007669"/>
    <property type="project" value="InterPro"/>
</dbReference>
<dbReference type="KEGG" id="ehx:EMIHUDRAFT_240172"/>
<dbReference type="InterPro" id="IPR007052">
    <property type="entry name" value="CS_dom"/>
</dbReference>
<dbReference type="HOGENOM" id="CLU_081441_2_0_1"/>
<dbReference type="GO" id="GO:0015631">
    <property type="term" value="F:tubulin binding"/>
    <property type="evidence" value="ECO:0007669"/>
    <property type="project" value="InterPro"/>
</dbReference>
<dbReference type="PROSITE" id="PS51203">
    <property type="entry name" value="CS"/>
    <property type="match status" value="1"/>
</dbReference>
<dbReference type="InterPro" id="IPR007699">
    <property type="entry name" value="SGS_dom"/>
</dbReference>
<reference evidence="3" key="2">
    <citation type="submission" date="2024-10" db="UniProtKB">
        <authorList>
            <consortium name="EnsemblProtists"/>
        </authorList>
    </citation>
    <scope>IDENTIFICATION</scope>
</reference>
<dbReference type="InterPro" id="IPR037893">
    <property type="entry name" value="CS_CacyBP"/>
</dbReference>
<proteinExistence type="predicted"/>
<dbReference type="OMA" id="YGWDQSA"/>
<dbReference type="STRING" id="2903.R1CIA9"/>
<dbReference type="GeneID" id="17268123"/>
<dbReference type="PANTHER" id="PTHR13164">
    <property type="entry name" value="CALICYLIN BINDING PROTEIN"/>
    <property type="match status" value="1"/>
</dbReference>
<keyword evidence="4" id="KW-1185">Reference proteome</keyword>
<evidence type="ECO:0000313" key="3">
    <source>
        <dbReference type="EnsemblProtists" id="EOD19692"/>
    </source>
</evidence>
<dbReference type="PaxDb" id="2903-EOD19692"/>
<dbReference type="EnsemblProtists" id="EOD22578">
    <property type="protein sequence ID" value="EOD22578"/>
    <property type="gene ID" value="EMIHUDRAFT_240172"/>
</dbReference>
<accession>A0A0D3J857</accession>
<dbReference type="RefSeq" id="XP_005772121.1">
    <property type="nucleotide sequence ID" value="XM_005772064.1"/>
</dbReference>
<dbReference type="Pfam" id="PF04969">
    <property type="entry name" value="CS"/>
    <property type="match status" value="1"/>
</dbReference>
<dbReference type="KEGG" id="ehx:EMIHUDRAFT_242741"/>
<dbReference type="InterPro" id="IPR008978">
    <property type="entry name" value="HSP20-like_chaperone"/>
</dbReference>
<dbReference type="GeneID" id="17265237"/>
<dbReference type="SUPFAM" id="SSF49764">
    <property type="entry name" value="HSP20-like chaperones"/>
    <property type="match status" value="1"/>
</dbReference>
<dbReference type="RefSeq" id="XP_005775007.1">
    <property type="nucleotide sequence ID" value="XM_005774950.1"/>
</dbReference>
<organism evidence="3 4">
    <name type="scientific">Emiliania huxleyi (strain CCMP1516)</name>
    <dbReference type="NCBI Taxonomy" id="280463"/>
    <lineage>
        <taxon>Eukaryota</taxon>
        <taxon>Haptista</taxon>
        <taxon>Haptophyta</taxon>
        <taxon>Prymnesiophyceae</taxon>
        <taxon>Isochrysidales</taxon>
        <taxon>Noelaerhabdaceae</taxon>
        <taxon>Emiliania</taxon>
    </lineage>
</organism>
<dbReference type="GO" id="GO:0031625">
    <property type="term" value="F:ubiquitin protein ligase binding"/>
    <property type="evidence" value="ECO:0007669"/>
    <property type="project" value="InterPro"/>
</dbReference>
<feature type="domain" description="SGS" evidence="1">
    <location>
        <begin position="126"/>
        <end position="200"/>
    </location>
</feature>
<reference evidence="4" key="1">
    <citation type="journal article" date="2013" name="Nature">
        <title>Pan genome of the phytoplankton Emiliania underpins its global distribution.</title>
        <authorList>
            <person name="Read B.A."/>
            <person name="Kegel J."/>
            <person name="Klute M.J."/>
            <person name="Kuo A."/>
            <person name="Lefebvre S.C."/>
            <person name="Maumus F."/>
            <person name="Mayer C."/>
            <person name="Miller J."/>
            <person name="Monier A."/>
            <person name="Salamov A."/>
            <person name="Young J."/>
            <person name="Aguilar M."/>
            <person name="Claverie J.M."/>
            <person name="Frickenhaus S."/>
            <person name="Gonzalez K."/>
            <person name="Herman E.K."/>
            <person name="Lin Y.C."/>
            <person name="Napier J."/>
            <person name="Ogata H."/>
            <person name="Sarno A.F."/>
            <person name="Shmutz J."/>
            <person name="Schroeder D."/>
            <person name="de Vargas C."/>
            <person name="Verret F."/>
            <person name="von Dassow P."/>
            <person name="Valentin K."/>
            <person name="Van de Peer Y."/>
            <person name="Wheeler G."/>
            <person name="Dacks J.B."/>
            <person name="Delwiche C.F."/>
            <person name="Dyhrman S.T."/>
            <person name="Glockner G."/>
            <person name="John U."/>
            <person name="Richards T."/>
            <person name="Worden A.Z."/>
            <person name="Zhang X."/>
            <person name="Grigoriev I.V."/>
            <person name="Allen A.E."/>
            <person name="Bidle K."/>
            <person name="Borodovsky M."/>
            <person name="Bowler C."/>
            <person name="Brownlee C."/>
            <person name="Cock J.M."/>
            <person name="Elias M."/>
            <person name="Gladyshev V.N."/>
            <person name="Groth M."/>
            <person name="Guda C."/>
            <person name="Hadaegh A."/>
            <person name="Iglesias-Rodriguez M.D."/>
            <person name="Jenkins J."/>
            <person name="Jones B.M."/>
            <person name="Lawson T."/>
            <person name="Leese F."/>
            <person name="Lindquist E."/>
            <person name="Lobanov A."/>
            <person name="Lomsadze A."/>
            <person name="Malik S.B."/>
            <person name="Marsh M.E."/>
            <person name="Mackinder L."/>
            <person name="Mock T."/>
            <person name="Mueller-Roeber B."/>
            <person name="Pagarete A."/>
            <person name="Parker M."/>
            <person name="Probert I."/>
            <person name="Quesneville H."/>
            <person name="Raines C."/>
            <person name="Rensing S.A."/>
            <person name="Riano-Pachon D.M."/>
            <person name="Richier S."/>
            <person name="Rokitta S."/>
            <person name="Shiraiwa Y."/>
            <person name="Soanes D.M."/>
            <person name="van der Giezen M."/>
            <person name="Wahlund T.M."/>
            <person name="Williams B."/>
            <person name="Wilson W."/>
            <person name="Wolfe G."/>
            <person name="Wurch L.L."/>
        </authorList>
    </citation>
    <scope>NUCLEOTIDE SEQUENCE</scope>
</reference>
<dbReference type="PROSITE" id="PS51048">
    <property type="entry name" value="SGS"/>
    <property type="match status" value="1"/>
</dbReference>
<dbReference type="EnsemblProtists" id="EOD19692">
    <property type="protein sequence ID" value="EOD19692"/>
    <property type="gene ID" value="EMIHUDRAFT_242741"/>
</dbReference>
<dbReference type="Proteomes" id="UP000013827">
    <property type="component" value="Unassembled WGS sequence"/>
</dbReference>
<evidence type="ECO:0000313" key="4">
    <source>
        <dbReference type="Proteomes" id="UP000013827"/>
    </source>
</evidence>
<dbReference type="InterPro" id="IPR052289">
    <property type="entry name" value="Calcyclin-binding_UBL-bridge"/>
</dbReference>
<dbReference type="AlphaFoldDB" id="A0A0D3J857"/>
<dbReference type="eggNOG" id="KOG3260">
    <property type="taxonomic scope" value="Eukaryota"/>
</dbReference>
<sequence>MAEADLAELEGLISECKRPRVKAQLEATEAAAAPPSVPYSSITSFAWDQDDYGKDPANVYVHLLSGFEGIGEAKESVQCDFGKRSFDLRVLGYKGKNWRLRKDGLDKEIDPAGSRVKVGKNKITVVLRKVKGQYGADHWMDLVAKRTTGGATQDDPSAGLMDMMKQMYDEGDDNMKKTLGEAMLKSRQEQMRGGKLGDDL</sequence>
<name>A0A0D3J857_EMIH1</name>
<evidence type="ECO:0000259" key="2">
    <source>
        <dbReference type="PROSITE" id="PS51203"/>
    </source>
</evidence>
<dbReference type="GO" id="GO:0005634">
    <property type="term" value="C:nucleus"/>
    <property type="evidence" value="ECO:0007669"/>
    <property type="project" value="TreeGrafter"/>
</dbReference>
<dbReference type="Gene3D" id="2.60.40.790">
    <property type="match status" value="1"/>
</dbReference>
<dbReference type="PANTHER" id="PTHR13164:SF3">
    <property type="entry name" value="CALCYCLIN-BINDING PROTEIN"/>
    <property type="match status" value="1"/>
</dbReference>
<dbReference type="CDD" id="cd06468">
    <property type="entry name" value="p23_CacyBP"/>
    <property type="match status" value="1"/>
</dbReference>
<protein>
    <recommendedName>
        <fullName evidence="5">Calcyclin-binding protein</fullName>
    </recommendedName>
</protein>
<feature type="domain" description="CS" evidence="2">
    <location>
        <begin position="40"/>
        <end position="143"/>
    </location>
</feature>